<keyword evidence="1" id="KW-0472">Membrane</keyword>
<evidence type="ECO:0000313" key="2">
    <source>
        <dbReference type="EMBL" id="PCS23969.1"/>
    </source>
</evidence>
<evidence type="ECO:0000256" key="1">
    <source>
        <dbReference type="SAM" id="Phobius"/>
    </source>
</evidence>
<keyword evidence="2" id="KW-0614">Plasmid</keyword>
<feature type="transmembrane region" description="Helical" evidence="1">
    <location>
        <begin position="32"/>
        <end position="53"/>
    </location>
</feature>
<organism evidence="2 3">
    <name type="scientific">Candidatus Enterovibrio escicola</name>
    <dbReference type="NCBI Taxonomy" id="1927127"/>
    <lineage>
        <taxon>Bacteria</taxon>
        <taxon>Pseudomonadati</taxon>
        <taxon>Pseudomonadota</taxon>
        <taxon>Gammaproteobacteria</taxon>
        <taxon>Vibrionales</taxon>
        <taxon>Vibrionaceae</taxon>
        <taxon>Enterovibrio</taxon>
    </lineage>
</organism>
<dbReference type="AlphaFoldDB" id="A0A2A5T6Y3"/>
<geneLocation type="plasmid" evidence="3">
    <name>pmj1</name>
</geneLocation>
<name>A0A2A5T6Y3_9GAMM</name>
<comment type="caution">
    <text evidence="2">The sequence shown here is derived from an EMBL/GenBank/DDBJ whole genome shotgun (WGS) entry which is preliminary data.</text>
</comment>
<keyword evidence="1" id="KW-1133">Transmembrane helix</keyword>
<reference evidence="3" key="1">
    <citation type="submission" date="2017-04" db="EMBL/GenBank/DDBJ databases">
        <title>Genome evolution of the luminous symbionts of deep sea anglerfish.</title>
        <authorList>
            <person name="Hendry T.A."/>
        </authorList>
    </citation>
    <scope>NUCLEOTIDE SEQUENCE [LARGE SCALE GENOMIC DNA]</scope>
    <source>
        <plasmid evidence="3">pmj1</plasmid>
    </source>
</reference>
<accession>A0A2A5T6Y3</accession>
<dbReference type="Proteomes" id="UP000219020">
    <property type="component" value="Plasmid pMJ1"/>
</dbReference>
<evidence type="ECO:0000313" key="3">
    <source>
        <dbReference type="Proteomes" id="UP000219020"/>
    </source>
</evidence>
<keyword evidence="3" id="KW-1185">Reference proteome</keyword>
<proteinExistence type="predicted"/>
<keyword evidence="1" id="KW-0812">Transmembrane</keyword>
<protein>
    <submittedName>
        <fullName evidence="2">Mobile element protein</fullName>
    </submittedName>
</protein>
<dbReference type="EMBL" id="NBYY01000008">
    <property type="protein sequence ID" value="PCS23969.1"/>
    <property type="molecule type" value="Genomic_DNA"/>
</dbReference>
<gene>
    <name evidence="2" type="ORF">BTN49_0335</name>
</gene>
<sequence length="66" mass="7565">MIIYATGLKVYGEGERKTRKHGKEKRRIWRKLYLAVDVSTHAFISAEISLVFMGDNEVLSTLLNPL</sequence>